<evidence type="ECO:0000313" key="3">
    <source>
        <dbReference type="EMBL" id="KAA5804721.1"/>
    </source>
</evidence>
<keyword evidence="1" id="KW-0238">DNA-binding</keyword>
<dbReference type="RefSeq" id="WP_150021752.1">
    <property type="nucleotide sequence ID" value="NZ_VWOJ01000001.1"/>
</dbReference>
<keyword evidence="4" id="KW-1185">Reference proteome</keyword>
<gene>
    <name evidence="3" type="ORF">F1654_01585</name>
</gene>
<accession>A0A5M6ZR14</accession>
<dbReference type="PROSITE" id="PS50937">
    <property type="entry name" value="HTH_MERR_2"/>
    <property type="match status" value="1"/>
</dbReference>
<dbReference type="GO" id="GO:0003700">
    <property type="term" value="F:DNA-binding transcription factor activity"/>
    <property type="evidence" value="ECO:0007669"/>
    <property type="project" value="InterPro"/>
</dbReference>
<proteinExistence type="predicted"/>
<organism evidence="3 4">
    <name type="scientific">Alkalicaulis satelles</name>
    <dbReference type="NCBI Taxonomy" id="2609175"/>
    <lineage>
        <taxon>Bacteria</taxon>
        <taxon>Pseudomonadati</taxon>
        <taxon>Pseudomonadota</taxon>
        <taxon>Alphaproteobacteria</taxon>
        <taxon>Maricaulales</taxon>
        <taxon>Maricaulaceae</taxon>
        <taxon>Alkalicaulis</taxon>
    </lineage>
</organism>
<sequence>MHDTMSIGELARLTGCKVVTIRYYEQTGLMPAPARTGGGRRIYARAHLERLNFIRQGRALGFALETLAGMLDLLEDDQAGCAEIDIMASRHLDEVRAKIADLRAIEARLETALGACRQTTRAQCAVADALISQGA</sequence>
<dbReference type="EMBL" id="VWOJ01000001">
    <property type="protein sequence ID" value="KAA5804721.1"/>
    <property type="molecule type" value="Genomic_DNA"/>
</dbReference>
<dbReference type="SUPFAM" id="SSF46955">
    <property type="entry name" value="Putative DNA-binding domain"/>
    <property type="match status" value="1"/>
</dbReference>
<dbReference type="AlphaFoldDB" id="A0A5M6ZR14"/>
<feature type="domain" description="HTH merR-type" evidence="2">
    <location>
        <begin position="4"/>
        <end position="73"/>
    </location>
</feature>
<dbReference type="InterPro" id="IPR047057">
    <property type="entry name" value="MerR_fam"/>
</dbReference>
<dbReference type="GO" id="GO:0003677">
    <property type="term" value="F:DNA binding"/>
    <property type="evidence" value="ECO:0007669"/>
    <property type="project" value="UniProtKB-KW"/>
</dbReference>
<dbReference type="InterPro" id="IPR000551">
    <property type="entry name" value="MerR-type_HTH_dom"/>
</dbReference>
<dbReference type="Proteomes" id="UP000325122">
    <property type="component" value="Unassembled WGS sequence"/>
</dbReference>
<dbReference type="Pfam" id="PF13411">
    <property type="entry name" value="MerR_1"/>
    <property type="match status" value="1"/>
</dbReference>
<dbReference type="PROSITE" id="PS00552">
    <property type="entry name" value="HTH_MERR_1"/>
    <property type="match status" value="1"/>
</dbReference>
<comment type="caution">
    <text evidence="3">The sequence shown here is derived from an EMBL/GenBank/DDBJ whole genome shotgun (WGS) entry which is preliminary data.</text>
</comment>
<evidence type="ECO:0000313" key="4">
    <source>
        <dbReference type="Proteomes" id="UP000325122"/>
    </source>
</evidence>
<dbReference type="CDD" id="cd04785">
    <property type="entry name" value="HTH_CadR-PbrR-like"/>
    <property type="match status" value="1"/>
</dbReference>
<dbReference type="PRINTS" id="PR00040">
    <property type="entry name" value="HTHMERR"/>
</dbReference>
<dbReference type="PANTHER" id="PTHR30204:SF92">
    <property type="entry name" value="HTH-TYPE TRANSCRIPTIONAL REGULATOR ZNTR"/>
    <property type="match status" value="1"/>
</dbReference>
<dbReference type="Gene3D" id="1.10.1660.10">
    <property type="match status" value="1"/>
</dbReference>
<evidence type="ECO:0000256" key="1">
    <source>
        <dbReference type="ARBA" id="ARBA00023125"/>
    </source>
</evidence>
<reference evidence="3 4" key="1">
    <citation type="submission" date="2019-09" db="EMBL/GenBank/DDBJ databases">
        <authorList>
            <person name="Kevbrin V."/>
            <person name="Grouzdev D.S."/>
        </authorList>
    </citation>
    <scope>NUCLEOTIDE SEQUENCE [LARGE SCALE GENOMIC DNA]</scope>
    <source>
        <strain evidence="3 4">G-192</strain>
    </source>
</reference>
<protein>
    <submittedName>
        <fullName evidence="3">Helix-turn-helix domain-containing protein</fullName>
    </submittedName>
</protein>
<dbReference type="SMART" id="SM00422">
    <property type="entry name" value="HTH_MERR"/>
    <property type="match status" value="1"/>
</dbReference>
<dbReference type="InterPro" id="IPR009061">
    <property type="entry name" value="DNA-bd_dom_put_sf"/>
</dbReference>
<dbReference type="PANTHER" id="PTHR30204">
    <property type="entry name" value="REDOX-CYCLING DRUG-SENSING TRANSCRIPTIONAL ACTIVATOR SOXR"/>
    <property type="match status" value="1"/>
</dbReference>
<evidence type="ECO:0000259" key="2">
    <source>
        <dbReference type="PROSITE" id="PS50937"/>
    </source>
</evidence>
<name>A0A5M6ZR14_9PROT</name>